<evidence type="ECO:0000256" key="6">
    <source>
        <dbReference type="ARBA" id="ARBA00022679"/>
    </source>
</evidence>
<evidence type="ECO:0000256" key="9">
    <source>
        <dbReference type="ARBA" id="ARBA00031501"/>
    </source>
</evidence>
<comment type="catalytic activity">
    <reaction evidence="1 10">
        <text>Transfers a segment of a (1-&gt;4)-alpha-D-glucan to a new position in an acceptor, which may be glucose or a (1-&gt;4)-alpha-D-glucan.</text>
        <dbReference type="EC" id="2.4.1.25"/>
    </reaction>
</comment>
<dbReference type="Proteomes" id="UP000231586">
    <property type="component" value="Unassembled WGS sequence"/>
</dbReference>
<dbReference type="GO" id="GO:0004134">
    <property type="term" value="F:4-alpha-glucanotransferase activity"/>
    <property type="evidence" value="ECO:0007669"/>
    <property type="project" value="UniProtKB-EC"/>
</dbReference>
<feature type="domain" description="MalQ N-terminal beta-sandwich" evidence="11">
    <location>
        <begin position="90"/>
        <end position="180"/>
    </location>
</feature>
<dbReference type="SUPFAM" id="SSF51445">
    <property type="entry name" value="(Trans)glycosidases"/>
    <property type="match status" value="1"/>
</dbReference>
<dbReference type="PANTHER" id="PTHR32438:SF5">
    <property type="entry name" value="4-ALPHA-GLUCANOTRANSFERASE DPE1, CHLOROPLASTIC_AMYLOPLASTIC"/>
    <property type="match status" value="1"/>
</dbReference>
<dbReference type="NCBIfam" id="TIGR00217">
    <property type="entry name" value="malQ"/>
    <property type="match status" value="1"/>
</dbReference>
<evidence type="ECO:0000256" key="1">
    <source>
        <dbReference type="ARBA" id="ARBA00000439"/>
    </source>
</evidence>
<dbReference type="GO" id="GO:0005975">
    <property type="term" value="P:carbohydrate metabolic process"/>
    <property type="evidence" value="ECO:0007669"/>
    <property type="project" value="InterPro"/>
</dbReference>
<gene>
    <name evidence="12" type="ORF">CLV34_0333</name>
</gene>
<evidence type="ECO:0000313" key="13">
    <source>
        <dbReference type="Proteomes" id="UP000231586"/>
    </source>
</evidence>
<comment type="caution">
    <text evidence="12">The sequence shown here is derived from an EMBL/GenBank/DDBJ whole genome shotgun (WGS) entry which is preliminary data.</text>
</comment>
<evidence type="ECO:0000256" key="8">
    <source>
        <dbReference type="ARBA" id="ARBA00031423"/>
    </source>
</evidence>
<keyword evidence="13" id="KW-1185">Reference proteome</keyword>
<sequence length="731" mass="80582">MFVRATPAPLWQDRSVERKRPRTGDDGALRELAEAYGVAAEYWDFFGARVQVEEDTLVAVLESLGVPASTPDLVRIHLAHRLDAPWRRMLPPTVVARAGAGTTFPVHVEHGDPVDVWIELEGGGTVAAHQVDRVVEPRTVDGRLLGEATFAVPDDVGLGWHTLHASSGNRTSHAVLAVTPAHLRLPRALRKGARAWGLMAQLYSVRSRQSWGVGDLTDLGDLAWLAARRSGADFLLVNPLHAAEPRAPLTPSPYLPTTRRFVSPLYVRVEDVRETAYLSAADRSLVEWAFDTVRDLDTDPGPIDRDAAWTAKRSALEVVFAHPRSTARQAALDAFREREGQGLEDFALWCALVDHFGGTRDWPDEAFDLTSPLVAELRTELADGVDFHVWLQWVADEQLERAQRAALDAGMSVGIVHDLAVGVHPEGADRWAQRQVLANGVGVGAPPDMYNQQGQNWSQPPWNPVELPRVGYAPYRDMLRTVLRHAGGIRIDHILGLFRLWFVPDGMTPDRGTYVRFDHEALVGILCLEAERAGAVVIGEDLGTVEPWIRDYLADRGVLGTSILWFEQRDGAPLPPEAYRRLALTTVTTHDLPPTPAYLAGEHVELRERLGLLTEDPEVVRRDARREREAVLRALRDRGLLGEDASEREVVEALHAFVAATPSLLVGVSLADATGERRAQNQPGTDQEYPNWKVPLGDGTGEPVLLDDLFGSVRLQSLLAVVDGAVHHRAP</sequence>
<dbReference type="InterPro" id="IPR017853">
    <property type="entry name" value="GH"/>
</dbReference>
<proteinExistence type="inferred from homology"/>
<evidence type="ECO:0000259" key="11">
    <source>
        <dbReference type="Pfam" id="PF21226"/>
    </source>
</evidence>
<keyword evidence="5 10" id="KW-0328">Glycosyltransferase</keyword>
<dbReference type="AlphaFoldDB" id="A0A2M8WUA6"/>
<evidence type="ECO:0000313" key="12">
    <source>
        <dbReference type="EMBL" id="PJI94494.1"/>
    </source>
</evidence>
<protein>
    <recommendedName>
        <fullName evidence="4 10">4-alpha-glucanotransferase</fullName>
        <ecNumber evidence="3 10">2.4.1.25</ecNumber>
    </recommendedName>
    <alternativeName>
        <fullName evidence="8 10">Amylomaltase</fullName>
    </alternativeName>
    <alternativeName>
        <fullName evidence="9 10">Disproportionating enzyme</fullName>
    </alternativeName>
</protein>
<dbReference type="PANTHER" id="PTHR32438">
    <property type="entry name" value="4-ALPHA-GLUCANOTRANSFERASE DPE1, CHLOROPLASTIC/AMYLOPLASTIC"/>
    <property type="match status" value="1"/>
</dbReference>
<keyword evidence="7 10" id="KW-0119">Carbohydrate metabolism</keyword>
<evidence type="ECO:0000256" key="4">
    <source>
        <dbReference type="ARBA" id="ARBA00020295"/>
    </source>
</evidence>
<comment type="similarity">
    <text evidence="2 10">Belongs to the disproportionating enzyme family.</text>
</comment>
<dbReference type="InterPro" id="IPR048458">
    <property type="entry name" value="MalQ_N"/>
</dbReference>
<dbReference type="Pfam" id="PF21226">
    <property type="entry name" value="MalQ_N"/>
    <property type="match status" value="1"/>
</dbReference>
<evidence type="ECO:0000256" key="10">
    <source>
        <dbReference type="RuleBase" id="RU361207"/>
    </source>
</evidence>
<dbReference type="EC" id="2.4.1.25" evidence="3 10"/>
<evidence type="ECO:0000256" key="5">
    <source>
        <dbReference type="ARBA" id="ARBA00022676"/>
    </source>
</evidence>
<name>A0A2M8WUA6_9MICO</name>
<dbReference type="InterPro" id="IPR003385">
    <property type="entry name" value="Glyco_hydro_77"/>
</dbReference>
<evidence type="ECO:0000256" key="3">
    <source>
        <dbReference type="ARBA" id="ARBA00012560"/>
    </source>
</evidence>
<keyword evidence="6 10" id="KW-0808">Transferase</keyword>
<organism evidence="12 13">
    <name type="scientific">Luteimicrobium subarcticum</name>
    <dbReference type="NCBI Taxonomy" id="620910"/>
    <lineage>
        <taxon>Bacteria</taxon>
        <taxon>Bacillati</taxon>
        <taxon>Actinomycetota</taxon>
        <taxon>Actinomycetes</taxon>
        <taxon>Micrococcales</taxon>
        <taxon>Luteimicrobium</taxon>
    </lineage>
</organism>
<evidence type="ECO:0000256" key="7">
    <source>
        <dbReference type="ARBA" id="ARBA00023277"/>
    </source>
</evidence>
<dbReference type="EMBL" id="PGTZ01000006">
    <property type="protein sequence ID" value="PJI94494.1"/>
    <property type="molecule type" value="Genomic_DNA"/>
</dbReference>
<evidence type="ECO:0000256" key="2">
    <source>
        <dbReference type="ARBA" id="ARBA00005684"/>
    </source>
</evidence>
<dbReference type="Pfam" id="PF02446">
    <property type="entry name" value="Glyco_hydro_77"/>
    <property type="match status" value="1"/>
</dbReference>
<dbReference type="Gene3D" id="3.20.20.80">
    <property type="entry name" value="Glycosidases"/>
    <property type="match status" value="1"/>
</dbReference>
<accession>A0A2M8WUA6</accession>
<reference evidence="12 13" key="1">
    <citation type="submission" date="2017-11" db="EMBL/GenBank/DDBJ databases">
        <title>Genomic Encyclopedia of Archaeal and Bacterial Type Strains, Phase II (KMG-II): From Individual Species to Whole Genera.</title>
        <authorList>
            <person name="Goeker M."/>
        </authorList>
    </citation>
    <scope>NUCLEOTIDE SEQUENCE [LARGE SCALE GENOMIC DNA]</scope>
    <source>
        <strain evidence="12 13">DSM 22413</strain>
    </source>
</reference>